<protein>
    <submittedName>
        <fullName evidence="1">Uncharacterized protein</fullName>
    </submittedName>
</protein>
<dbReference type="RefSeq" id="WP_063358907.1">
    <property type="nucleotide sequence ID" value="NZ_AQHB01000049.1"/>
</dbReference>
<dbReference type="EMBL" id="AUYB01000119">
    <property type="protein sequence ID" value="KZN34096.1"/>
    <property type="molecule type" value="Genomic_DNA"/>
</dbReference>
<keyword evidence="2" id="KW-1185">Reference proteome</keyword>
<accession>A0A166VWS6</accession>
<proteinExistence type="predicted"/>
<gene>
    <name evidence="1" type="ORF">N475_19265</name>
</gene>
<evidence type="ECO:0000313" key="2">
    <source>
        <dbReference type="Proteomes" id="UP000076643"/>
    </source>
</evidence>
<sequence>MNIISGGNLSKFDQTQYSTTQRNMNNHAAFSQSLQDALTAKPKNTDPNLVMPISLNTNFEEITEQAQQYYRQALDAAREHVDTSLDMRNQELQLYRETVIEIMDMPIEVEIEPHEVNEALLFGSLGIDFLEYKEMGVRIEMLNLTEQDVNSSEALQISDKEKLKDLIDEQRSKLESQREELLAGTFIKEKTDHKAVIEQHFSELKFDQY</sequence>
<evidence type="ECO:0000313" key="1">
    <source>
        <dbReference type="EMBL" id="KZN34096.1"/>
    </source>
</evidence>
<name>A0A166VWS6_9GAMM</name>
<comment type="caution">
    <text evidence="1">The sequence shown here is derived from an EMBL/GenBank/DDBJ whole genome shotgun (WGS) entry which is preliminary data.</text>
</comment>
<dbReference type="AlphaFoldDB" id="A0A166VWS6"/>
<organism evidence="1 2">
    <name type="scientific">Pseudoalteromonas luteoviolacea DSM 6061</name>
    <dbReference type="NCBI Taxonomy" id="1365250"/>
    <lineage>
        <taxon>Bacteria</taxon>
        <taxon>Pseudomonadati</taxon>
        <taxon>Pseudomonadota</taxon>
        <taxon>Gammaproteobacteria</taxon>
        <taxon>Alteromonadales</taxon>
        <taxon>Pseudoalteromonadaceae</taxon>
        <taxon>Pseudoalteromonas</taxon>
    </lineage>
</organism>
<reference evidence="1 2" key="1">
    <citation type="submission" date="2013-07" db="EMBL/GenBank/DDBJ databases">
        <title>Comparative Genomic and Metabolomic Analysis of Twelve Strains of Pseudoalteromonas luteoviolacea.</title>
        <authorList>
            <person name="Vynne N.G."/>
            <person name="Mansson M."/>
            <person name="Gram L."/>
        </authorList>
    </citation>
    <scope>NUCLEOTIDE SEQUENCE [LARGE SCALE GENOMIC DNA]</scope>
    <source>
        <strain evidence="1 2">DSM 6061</strain>
    </source>
</reference>
<dbReference type="Proteomes" id="UP000076643">
    <property type="component" value="Unassembled WGS sequence"/>
</dbReference>
<dbReference type="PATRIC" id="fig|1365250.3.peg.3546"/>